<name>A0A2V4BUB3_9FLAO</name>
<dbReference type="AlphaFoldDB" id="A0A2V4BUB3"/>
<dbReference type="Proteomes" id="UP000247903">
    <property type="component" value="Unassembled WGS sequence"/>
</dbReference>
<reference evidence="1 2" key="1">
    <citation type="submission" date="2018-05" db="EMBL/GenBank/DDBJ databases">
        <title>Flavobacterium sp. strain IMCC34759, incomplete genome.</title>
        <authorList>
            <person name="Joung Y."/>
            <person name="Cho J."/>
        </authorList>
    </citation>
    <scope>NUCLEOTIDE SEQUENCE [LARGE SCALE GENOMIC DNA]</scope>
    <source>
        <strain evidence="1 2">IMCC34759</strain>
    </source>
</reference>
<keyword evidence="2" id="KW-1185">Reference proteome</keyword>
<dbReference type="RefSeq" id="WP_110306118.1">
    <property type="nucleotide sequence ID" value="NZ_QJHK01000005.1"/>
</dbReference>
<evidence type="ECO:0000313" key="2">
    <source>
        <dbReference type="Proteomes" id="UP000247903"/>
    </source>
</evidence>
<proteinExistence type="predicted"/>
<accession>A0A2V4BUB3</accession>
<sequence>MKNFEKTISQEVADFAKDNPGKYKLITDKIRSYHYNDYTNDYYSFAPFKNQLLDIYINHALQDYRISRSKNLRNEIIEIADYKLDRRYDVIIALDDEEAFQKVLGYATDFLKGDSFLFDQKLYVNSQSLFALVKAYYNPKYKNTVLSFFNTAFEYAKVYAKEKIEFGRKADTDPDAETLLELVQAISSFKDEDREQFASLIFEIYTFSSQKKRGYAMYQASGFMAIQLTYFQASFNIKVIIDAIEITGKYYADNIFVKQTLYAKWFLEKNTKEAFLYFQSNTNPMFAVFVLTDLGFKDALPLFIEKQKEEENPVMWEIYEEAIQRLKNDFLPKNQTERMSWLNGNLTPTQRALGAENDNVFVQRAQQKTFIDDNVYETDND</sequence>
<organism evidence="1 2">
    <name type="scientific">Flavobacterium cheongpyeongense</name>
    <dbReference type="NCBI Taxonomy" id="2212651"/>
    <lineage>
        <taxon>Bacteria</taxon>
        <taxon>Pseudomonadati</taxon>
        <taxon>Bacteroidota</taxon>
        <taxon>Flavobacteriia</taxon>
        <taxon>Flavobacteriales</taxon>
        <taxon>Flavobacteriaceae</taxon>
        <taxon>Flavobacterium</taxon>
    </lineage>
</organism>
<evidence type="ECO:0000313" key="1">
    <source>
        <dbReference type="EMBL" id="PXY41330.1"/>
    </source>
</evidence>
<gene>
    <name evidence="1" type="ORF">DMB65_07970</name>
</gene>
<dbReference type="OrthoDB" id="1319656at2"/>
<dbReference type="EMBL" id="QJHK01000005">
    <property type="protein sequence ID" value="PXY41330.1"/>
    <property type="molecule type" value="Genomic_DNA"/>
</dbReference>
<protein>
    <submittedName>
        <fullName evidence="1">Uncharacterized protein</fullName>
    </submittedName>
</protein>
<comment type="caution">
    <text evidence="1">The sequence shown here is derived from an EMBL/GenBank/DDBJ whole genome shotgun (WGS) entry which is preliminary data.</text>
</comment>